<dbReference type="Gene3D" id="3.30.530.20">
    <property type="match status" value="1"/>
</dbReference>
<proteinExistence type="predicted"/>
<name>A0A4Q7TVT3_9MICO</name>
<dbReference type="Proteomes" id="UP000292408">
    <property type="component" value="Unassembled WGS sequence"/>
</dbReference>
<evidence type="ECO:0000313" key="1">
    <source>
        <dbReference type="EMBL" id="RZT64360.1"/>
    </source>
</evidence>
<sequence>MTVTSSNADATTRTMTFVAEFAAPVAEFWRVWAERDLLEKWWGPPAYPATRPPNPTTARR</sequence>
<organism evidence="1 2">
    <name type="scientific">Microcella alkaliphila</name>
    <dbReference type="NCBI Taxonomy" id="279828"/>
    <lineage>
        <taxon>Bacteria</taxon>
        <taxon>Bacillati</taxon>
        <taxon>Actinomycetota</taxon>
        <taxon>Actinomycetes</taxon>
        <taxon>Micrococcales</taxon>
        <taxon>Microbacteriaceae</taxon>
        <taxon>Microcella</taxon>
    </lineage>
</organism>
<evidence type="ECO:0000313" key="2">
    <source>
        <dbReference type="Proteomes" id="UP000292408"/>
    </source>
</evidence>
<dbReference type="InterPro" id="IPR023393">
    <property type="entry name" value="START-like_dom_sf"/>
</dbReference>
<dbReference type="SUPFAM" id="SSF55961">
    <property type="entry name" value="Bet v1-like"/>
    <property type="match status" value="1"/>
</dbReference>
<accession>A0A4Q7TVT3</accession>
<keyword evidence="2" id="KW-1185">Reference proteome</keyword>
<reference evidence="1 2" key="1">
    <citation type="journal article" date="2015" name="Stand. Genomic Sci.">
        <title>Genomic Encyclopedia of Bacterial and Archaeal Type Strains, Phase III: the genomes of soil and plant-associated and newly described type strains.</title>
        <authorList>
            <person name="Whitman W.B."/>
            <person name="Woyke T."/>
            <person name="Klenk H.P."/>
            <person name="Zhou Y."/>
            <person name="Lilburn T.G."/>
            <person name="Beck B.J."/>
            <person name="De Vos P."/>
            <person name="Vandamme P."/>
            <person name="Eisen J.A."/>
            <person name="Garrity G."/>
            <person name="Hugenholtz P."/>
            <person name="Kyrpides N.C."/>
        </authorList>
    </citation>
    <scope>NUCLEOTIDE SEQUENCE [LARGE SCALE GENOMIC DNA]</scope>
    <source>
        <strain evidence="1 2">AC4r</strain>
    </source>
</reference>
<dbReference type="RefSeq" id="WP_130280864.1">
    <property type="nucleotide sequence ID" value="NZ_SGXT01000011.1"/>
</dbReference>
<comment type="caution">
    <text evidence="1">The sequence shown here is derived from an EMBL/GenBank/DDBJ whole genome shotgun (WGS) entry which is preliminary data.</text>
</comment>
<gene>
    <name evidence="1" type="ORF">EV140_0605</name>
</gene>
<evidence type="ECO:0008006" key="3">
    <source>
        <dbReference type="Google" id="ProtNLM"/>
    </source>
</evidence>
<dbReference type="AlphaFoldDB" id="A0A4Q7TVT3"/>
<dbReference type="EMBL" id="SGXT01000011">
    <property type="protein sequence ID" value="RZT64360.1"/>
    <property type="molecule type" value="Genomic_DNA"/>
</dbReference>
<protein>
    <recommendedName>
        <fullName evidence="3">Activator of Hsp90 ATPase 1 family protein</fullName>
    </recommendedName>
</protein>